<dbReference type="CDD" id="cd13399">
    <property type="entry name" value="Slt35-like"/>
    <property type="match status" value="1"/>
</dbReference>
<organism evidence="3 4">
    <name type="scientific">Bowmanella yangjiangensis</name>
    <dbReference type="NCBI Taxonomy" id="2811230"/>
    <lineage>
        <taxon>Bacteria</taxon>
        <taxon>Pseudomonadati</taxon>
        <taxon>Pseudomonadota</taxon>
        <taxon>Gammaproteobacteria</taxon>
        <taxon>Alteromonadales</taxon>
        <taxon>Alteromonadaceae</taxon>
        <taxon>Bowmanella</taxon>
    </lineage>
</organism>
<dbReference type="Pfam" id="PF13406">
    <property type="entry name" value="SLT_2"/>
    <property type="match status" value="1"/>
</dbReference>
<dbReference type="InterPro" id="IPR023346">
    <property type="entry name" value="Lysozyme-like_dom_sf"/>
</dbReference>
<keyword evidence="4" id="KW-1185">Reference proteome</keyword>
<evidence type="ECO:0000259" key="2">
    <source>
        <dbReference type="Pfam" id="PF13406"/>
    </source>
</evidence>
<gene>
    <name evidence="3" type="ORF">J0A65_19145</name>
</gene>
<reference evidence="3 4" key="1">
    <citation type="submission" date="2021-03" db="EMBL/GenBank/DDBJ databases">
        <title>novel species isolated from a fishpond in China.</title>
        <authorList>
            <person name="Lu H."/>
            <person name="Cai Z."/>
        </authorList>
    </citation>
    <scope>NUCLEOTIDE SEQUENCE [LARGE SCALE GENOMIC DNA]</scope>
    <source>
        <strain evidence="3 4">Y57</strain>
    </source>
</reference>
<feature type="domain" description="Transglycosylase SLT" evidence="2">
    <location>
        <begin position="24"/>
        <end position="317"/>
    </location>
</feature>
<sequence length="333" mass="37729">MMLRRLSVAALALCSLSAVAKPDFNQYVTTLKQEAVEQGFSTEFVEQAFANVEFYERAVSSDKNQPEFKLTLDKYLSTRVPDWKVKQAVDKYNENKEVLEAVGKKFGVQPRFIIALWGNESNFGRIQGKFPVVSALTTLAYEGRREAMFKKQLFAALKILSEGHIEQEKFVGSWAGAMGQSQFMPTSFLAYAYDFDGDGKKDIWGNQADVFASIANYLKTVGWDDSQTWGRQVKIPEGFDTKLSGLDKSKMRTLSEWQELGVRRYDGNDLPSRELKASLIMPDDAKGRIYLVYENFHTLMNWNRSTYFGSAVGYLSDRIKAELRDSHVSAPGQ</sequence>
<proteinExistence type="predicted"/>
<dbReference type="Proteomes" id="UP000663992">
    <property type="component" value="Unassembled WGS sequence"/>
</dbReference>
<dbReference type="InterPro" id="IPR043426">
    <property type="entry name" value="MltB-like"/>
</dbReference>
<dbReference type="InterPro" id="IPR031304">
    <property type="entry name" value="SLT_2"/>
</dbReference>
<dbReference type="RefSeq" id="WP_206595946.1">
    <property type="nucleotide sequence ID" value="NZ_JAFKCS010000027.1"/>
</dbReference>
<dbReference type="EMBL" id="JAFKCS010000027">
    <property type="protein sequence ID" value="MBN7821991.1"/>
    <property type="molecule type" value="Genomic_DNA"/>
</dbReference>
<dbReference type="InterPro" id="IPR011970">
    <property type="entry name" value="MltB_2"/>
</dbReference>
<dbReference type="Gene3D" id="1.10.8.350">
    <property type="entry name" value="Bacterial muramidase"/>
    <property type="match status" value="1"/>
</dbReference>
<accession>A0ABS3CXZ5</accession>
<protein>
    <submittedName>
        <fullName evidence="3">Lytic murein transglycosylase</fullName>
    </submittedName>
</protein>
<dbReference type="PANTHER" id="PTHR30163:SF8">
    <property type="entry name" value="LYTIC MUREIN TRANSGLYCOSYLASE"/>
    <property type="match status" value="1"/>
</dbReference>
<dbReference type="SUPFAM" id="SSF53955">
    <property type="entry name" value="Lysozyme-like"/>
    <property type="match status" value="1"/>
</dbReference>
<dbReference type="NCBIfam" id="TIGR02283">
    <property type="entry name" value="MltB_2"/>
    <property type="match status" value="1"/>
</dbReference>
<feature type="signal peptide" evidence="1">
    <location>
        <begin position="1"/>
        <end position="20"/>
    </location>
</feature>
<dbReference type="Gene3D" id="1.10.530.10">
    <property type="match status" value="1"/>
</dbReference>
<dbReference type="PANTHER" id="PTHR30163">
    <property type="entry name" value="MEMBRANE-BOUND LYTIC MUREIN TRANSGLYCOSYLASE B"/>
    <property type="match status" value="1"/>
</dbReference>
<feature type="chain" id="PRO_5046031348" evidence="1">
    <location>
        <begin position="21"/>
        <end position="333"/>
    </location>
</feature>
<comment type="caution">
    <text evidence="3">The sequence shown here is derived from an EMBL/GenBank/DDBJ whole genome shotgun (WGS) entry which is preliminary data.</text>
</comment>
<evidence type="ECO:0000313" key="4">
    <source>
        <dbReference type="Proteomes" id="UP000663992"/>
    </source>
</evidence>
<keyword evidence="1" id="KW-0732">Signal</keyword>
<evidence type="ECO:0000256" key="1">
    <source>
        <dbReference type="SAM" id="SignalP"/>
    </source>
</evidence>
<name>A0ABS3CXZ5_9ALTE</name>
<evidence type="ECO:0000313" key="3">
    <source>
        <dbReference type="EMBL" id="MBN7821991.1"/>
    </source>
</evidence>